<dbReference type="GO" id="GO:0006508">
    <property type="term" value="P:proteolysis"/>
    <property type="evidence" value="ECO:0007669"/>
    <property type="project" value="UniProtKB-KW"/>
</dbReference>
<evidence type="ECO:0000313" key="11">
    <source>
        <dbReference type="Proteomes" id="UP000322234"/>
    </source>
</evidence>
<dbReference type="AlphaFoldDB" id="A0A6B0R656"/>
<gene>
    <name evidence="10" type="ORF">E5288_WYG001282</name>
</gene>
<keyword evidence="2 8" id="KW-0732">Signal</keyword>
<keyword evidence="5" id="KW-0865">Zymogen</keyword>
<dbReference type="InterPro" id="IPR001254">
    <property type="entry name" value="Trypsin_dom"/>
</dbReference>
<dbReference type="EMBL" id="VBQZ03000027">
    <property type="protein sequence ID" value="MXQ85669.1"/>
    <property type="molecule type" value="Genomic_DNA"/>
</dbReference>
<keyword evidence="6" id="KW-1015">Disulfide bond</keyword>
<evidence type="ECO:0000313" key="10">
    <source>
        <dbReference type="EMBL" id="MXQ85669.1"/>
    </source>
</evidence>
<keyword evidence="1 7" id="KW-0645">Protease</keyword>
<feature type="domain" description="Peptidase S1" evidence="9">
    <location>
        <begin position="485"/>
        <end position="713"/>
    </location>
</feature>
<feature type="domain" description="Peptidase S1" evidence="9">
    <location>
        <begin position="207"/>
        <end position="426"/>
    </location>
</feature>
<dbReference type="PROSITE" id="PS50240">
    <property type="entry name" value="TRYPSIN_DOM"/>
    <property type="match status" value="3"/>
</dbReference>
<dbReference type="SUPFAM" id="SSF50494">
    <property type="entry name" value="Trypsin-like serine proteases"/>
    <property type="match status" value="3"/>
</dbReference>
<keyword evidence="11" id="KW-1185">Reference proteome</keyword>
<proteinExistence type="predicted"/>
<dbReference type="GO" id="GO:0005737">
    <property type="term" value="C:cytoplasm"/>
    <property type="evidence" value="ECO:0007669"/>
    <property type="project" value="TreeGrafter"/>
</dbReference>
<reference evidence="10" key="1">
    <citation type="submission" date="2019-10" db="EMBL/GenBank/DDBJ databases">
        <title>The sequence and de novo assembly of the wild yak genome.</title>
        <authorList>
            <person name="Liu Y."/>
        </authorList>
    </citation>
    <scope>NUCLEOTIDE SEQUENCE [LARGE SCALE GENOMIC DNA]</scope>
    <source>
        <strain evidence="10">WY2019</strain>
    </source>
</reference>
<dbReference type="FunFam" id="2.40.10.10:FF:000014">
    <property type="entry name" value="Complement factor D"/>
    <property type="match status" value="2"/>
</dbReference>
<dbReference type="Pfam" id="PF00089">
    <property type="entry name" value="Trypsin"/>
    <property type="match status" value="3"/>
</dbReference>
<evidence type="ECO:0000256" key="3">
    <source>
        <dbReference type="ARBA" id="ARBA00022801"/>
    </source>
</evidence>
<dbReference type="InterPro" id="IPR018114">
    <property type="entry name" value="TRYPSIN_HIS"/>
</dbReference>
<evidence type="ECO:0000256" key="8">
    <source>
        <dbReference type="SAM" id="SignalP"/>
    </source>
</evidence>
<dbReference type="GO" id="GO:0004252">
    <property type="term" value="F:serine-type endopeptidase activity"/>
    <property type="evidence" value="ECO:0007669"/>
    <property type="project" value="InterPro"/>
</dbReference>
<dbReference type="PRINTS" id="PR00722">
    <property type="entry name" value="CHYMOTRYPSIN"/>
</dbReference>
<dbReference type="SMART" id="SM00020">
    <property type="entry name" value="Tryp_SPc"/>
    <property type="match status" value="3"/>
</dbReference>
<dbReference type="InterPro" id="IPR001314">
    <property type="entry name" value="Peptidase_S1A"/>
</dbReference>
<sequence length="715" mass="78649">MKPLLLLVAFLLTPRAKAGEIIGGHEAKPHSRPYMAYLQYWNQDVQSRCGGFLVRQDFVLTAAHCNGRSTLSSCTDTFFTTLVKFFLSVVPSSVATVDFLFSDLQAGYHLFRRKLKRRAKVTAAVSTISLPSSSDMVNPGMLCSVAGWGLLRVSGSTANKLQEVELEVQRDEKCKSRYEVYNTDTQICVGNPRMRKKAMNPFLSEEITGGHEAKPLHGLLQFLGEKSWKRCGGVLIQKDFVLTAAHCRGSSISVTLGAHNIMEQESSQQVIPVRRPIPHPDYNDETAANDIMLLKLTRKADITDAVSPINLPRSLVEVKPGMMCSVAGWGRLGVNMPSTDKLQEVDLEVQSEEKCIARFKNYIPSTQICAGDPSKRKNSFSGDSGGPLVCNGVAQGIVSYGRHDGTTPDVYTRISSFLSWIHSTMRRSPPAPELPKYRSQVAESLILTSWEETPAALTWANLLEDAATPAPDGLSSASWAGREEIIGGHEAKPHSRPYMAFVQFLGEKSWKRCGGVLIQKDFVLTAAHCRGSSINVTLGAHNIKQQERTQQVIQVKRAIHHPDYNPKTFSNDIIQTLVSSHQLERKAKQTSAVKPLSLPKAKAQVKPGEVCSLAGWGKVALGTPATTLQEVELTVQEDRVCESLNPRNYSRATQICVGDPRKVKTGFKGDSGGPLMCKKVVHGIFSYGKTNGTPPGVFTQVSHFLPWIKRTMKHL</sequence>
<keyword evidence="3 7" id="KW-0378">Hydrolase</keyword>
<evidence type="ECO:0000256" key="7">
    <source>
        <dbReference type="RuleBase" id="RU363034"/>
    </source>
</evidence>
<dbReference type="InterPro" id="IPR009003">
    <property type="entry name" value="Peptidase_S1_PA"/>
</dbReference>
<accession>A0A6B0R656</accession>
<dbReference type="Gene3D" id="2.40.10.10">
    <property type="entry name" value="Trypsin-like serine proteases"/>
    <property type="match status" value="6"/>
</dbReference>
<dbReference type="PANTHER" id="PTHR24271">
    <property type="entry name" value="KALLIKREIN-RELATED"/>
    <property type="match status" value="1"/>
</dbReference>
<dbReference type="PANTHER" id="PTHR24271:SF70">
    <property type="entry name" value="GRANZYME H"/>
    <property type="match status" value="1"/>
</dbReference>
<feature type="chain" id="PRO_5025596228" description="Peptidase S1 domain-containing protein" evidence="8">
    <location>
        <begin position="19"/>
        <end position="715"/>
    </location>
</feature>
<evidence type="ECO:0000256" key="1">
    <source>
        <dbReference type="ARBA" id="ARBA00022670"/>
    </source>
</evidence>
<dbReference type="Proteomes" id="UP000322234">
    <property type="component" value="Unassembled WGS sequence"/>
</dbReference>
<comment type="caution">
    <text evidence="10">The sequence shown here is derived from an EMBL/GenBank/DDBJ whole genome shotgun (WGS) entry which is preliminary data.</text>
</comment>
<feature type="signal peptide" evidence="8">
    <location>
        <begin position="1"/>
        <end position="18"/>
    </location>
</feature>
<evidence type="ECO:0000259" key="9">
    <source>
        <dbReference type="PROSITE" id="PS50240"/>
    </source>
</evidence>
<evidence type="ECO:0000256" key="6">
    <source>
        <dbReference type="ARBA" id="ARBA00023157"/>
    </source>
</evidence>
<evidence type="ECO:0000256" key="5">
    <source>
        <dbReference type="ARBA" id="ARBA00023145"/>
    </source>
</evidence>
<evidence type="ECO:0000256" key="4">
    <source>
        <dbReference type="ARBA" id="ARBA00022825"/>
    </source>
</evidence>
<evidence type="ECO:0000256" key="2">
    <source>
        <dbReference type="ARBA" id="ARBA00022729"/>
    </source>
</evidence>
<organism evidence="10 11">
    <name type="scientific">Bos mutus</name>
    <name type="common">wild yak</name>
    <dbReference type="NCBI Taxonomy" id="72004"/>
    <lineage>
        <taxon>Eukaryota</taxon>
        <taxon>Metazoa</taxon>
        <taxon>Chordata</taxon>
        <taxon>Craniata</taxon>
        <taxon>Vertebrata</taxon>
        <taxon>Euteleostomi</taxon>
        <taxon>Mammalia</taxon>
        <taxon>Eutheria</taxon>
        <taxon>Laurasiatheria</taxon>
        <taxon>Artiodactyla</taxon>
        <taxon>Ruminantia</taxon>
        <taxon>Pecora</taxon>
        <taxon>Bovidae</taxon>
        <taxon>Bovinae</taxon>
        <taxon>Bos</taxon>
    </lineage>
</organism>
<dbReference type="PROSITE" id="PS00135">
    <property type="entry name" value="TRYPSIN_SER"/>
    <property type="match status" value="2"/>
</dbReference>
<feature type="domain" description="Peptidase S1" evidence="9">
    <location>
        <begin position="21"/>
        <end position="210"/>
    </location>
</feature>
<dbReference type="FunFam" id="2.40.10.10:FF:000372">
    <property type="entry name" value="Myeloblastin"/>
    <property type="match status" value="1"/>
</dbReference>
<name>A0A6B0R656_9CETA</name>
<keyword evidence="4 7" id="KW-0720">Serine protease</keyword>
<dbReference type="InterPro" id="IPR043504">
    <property type="entry name" value="Peptidase_S1_PA_chymotrypsin"/>
</dbReference>
<protein>
    <recommendedName>
        <fullName evidence="9">Peptidase S1 domain-containing protein</fullName>
    </recommendedName>
</protein>
<dbReference type="CDD" id="cd00190">
    <property type="entry name" value="Tryp_SPc"/>
    <property type="match status" value="2"/>
</dbReference>
<dbReference type="InterPro" id="IPR033116">
    <property type="entry name" value="TRYPSIN_SER"/>
</dbReference>
<dbReference type="PROSITE" id="PS00134">
    <property type="entry name" value="TRYPSIN_HIS"/>
    <property type="match status" value="2"/>
</dbReference>